<dbReference type="GO" id="GO:0004416">
    <property type="term" value="F:hydroxyacylglutathione hydrolase activity"/>
    <property type="evidence" value="ECO:0007669"/>
    <property type="project" value="UniProtKB-EC"/>
</dbReference>
<dbReference type="SUPFAM" id="SSF56281">
    <property type="entry name" value="Metallo-hydrolase/oxidoreductase"/>
    <property type="match status" value="1"/>
</dbReference>
<dbReference type="EC" id="3.1.2.6" evidence="5"/>
<dbReference type="InterPro" id="IPR032282">
    <property type="entry name" value="HAGH_C"/>
</dbReference>
<evidence type="ECO:0000256" key="4">
    <source>
        <dbReference type="ARBA" id="ARBA00006759"/>
    </source>
</evidence>
<evidence type="ECO:0000256" key="8">
    <source>
        <dbReference type="ARBA" id="ARBA00022833"/>
    </source>
</evidence>
<sequence>MAKVIFTPWKEHSQLLAVRSQFYPAPFYDGPDMRSKACATVAAWKLRGNLPHPVEATALLTDAILHDDALKNSIFSIRATYSAAFCRFVTGLVDSKLNGQRKTMFQRAIDLGLPASFVELRHEATHRELPSLTVLRNATQRSLEWLWDYYWAKTDLSADMVPVSEPEAFDGAEDDVEPIKAALRTEFEHLLAEEDSSEPPRKKRRFQQNVSSTSTHLVSICKSSSRGASALAGVIVEDSVLVPAGRKMGDSMTGMFAKWDSLLQMLAEGHPPVLASLTEEMVNVLAFSGSKNVKSDPQLEGLYMWLDHILQSPEWGSRRRLLSHAYLLAVCEQSSNHWTTLLKESLQQRADDLAPSKQSSTSKKQSKKDGSGLKRTADADDLKELKKFGWETLLLAINVTTTPAFIPKSSSTSTFAIPLYLSMCLARAVWSSVRFQPVRAQAQQIRAMHVQSIPMWTGKGNNYAYLVTDEPTKESVIIDPANPPEVAPTLKSQIDAGKIKLTSIVNTHHHWDHAGGNNEILKTFGQLSVIGGKNCQSVTKTPAHGEVFKIGERISVKALHTPCHTQDSICYFMQDGDDKVVFTGDTLFIGGCGRFFEGTAPEMHKALNETLAALPDDTKVYPGHEYTKGNVKFCLAVSQSEPIKKLEAFANANQETQGKFTIGDEKLHNVFMRVNDPEIQKKTGKTDPVEVMAALREMKNNM</sequence>
<evidence type="ECO:0000256" key="1">
    <source>
        <dbReference type="ARBA" id="ARBA00001623"/>
    </source>
</evidence>
<evidence type="ECO:0000313" key="12">
    <source>
        <dbReference type="EMBL" id="RDH25553.1"/>
    </source>
</evidence>
<dbReference type="GO" id="GO:0004519">
    <property type="term" value="F:endonuclease activity"/>
    <property type="evidence" value="ECO:0007669"/>
    <property type="project" value="InterPro"/>
</dbReference>
<keyword evidence="6" id="KW-0479">Metal-binding</keyword>
<dbReference type="EMBL" id="KZ851899">
    <property type="protein sequence ID" value="RDH25553.1"/>
    <property type="molecule type" value="Genomic_DNA"/>
</dbReference>
<gene>
    <name evidence="12" type="ORF">M747DRAFT_300483</name>
</gene>
<dbReference type="InterPro" id="IPR035680">
    <property type="entry name" value="Clx_II_MBL"/>
</dbReference>
<dbReference type="SMART" id="SM00849">
    <property type="entry name" value="Lactamase_B"/>
    <property type="match status" value="1"/>
</dbReference>
<evidence type="ECO:0000313" key="13">
    <source>
        <dbReference type="Proteomes" id="UP000253845"/>
    </source>
</evidence>
<comment type="cofactor">
    <cofactor evidence="2">
        <name>Zn(2+)</name>
        <dbReference type="ChEBI" id="CHEBI:29105"/>
    </cofactor>
</comment>
<evidence type="ECO:0000256" key="7">
    <source>
        <dbReference type="ARBA" id="ARBA00022801"/>
    </source>
</evidence>
<name>A0A370CGL7_ASPNG</name>
<keyword evidence="8" id="KW-0862">Zinc</keyword>
<dbReference type="AlphaFoldDB" id="A0A370CGL7"/>
<dbReference type="PANTHER" id="PTHR11935">
    <property type="entry name" value="BETA LACTAMASE DOMAIN"/>
    <property type="match status" value="1"/>
</dbReference>
<dbReference type="VEuPathDB" id="FungiDB:M747DRAFT_300483"/>
<evidence type="ECO:0000256" key="9">
    <source>
        <dbReference type="ARBA" id="ARBA00031044"/>
    </source>
</evidence>
<dbReference type="PANTHER" id="PTHR11935:SF94">
    <property type="entry name" value="TENZING NORGAY, ISOFORM C"/>
    <property type="match status" value="1"/>
</dbReference>
<feature type="region of interest" description="Disordered" evidence="10">
    <location>
        <begin position="352"/>
        <end position="375"/>
    </location>
</feature>
<comment type="pathway">
    <text evidence="3">Secondary metabolite metabolism; methylglyoxal degradation; (R)-lactate from methylglyoxal: step 2/2.</text>
</comment>
<dbReference type="GO" id="GO:0090730">
    <property type="term" value="C:Las1 complex"/>
    <property type="evidence" value="ECO:0007669"/>
    <property type="project" value="InterPro"/>
</dbReference>
<dbReference type="InterPro" id="IPR036866">
    <property type="entry name" value="RibonucZ/Hydroxyglut_hydro"/>
</dbReference>
<dbReference type="UniPathway" id="UPA00619">
    <property type="reaction ID" value="UER00676"/>
</dbReference>
<reference evidence="12 13" key="1">
    <citation type="submission" date="2018-07" db="EMBL/GenBank/DDBJ databases">
        <title>Section-level genome sequencing of Aspergillus section Nigri to investigate inter- and intra-species variation.</title>
        <authorList>
            <consortium name="DOE Joint Genome Institute"/>
            <person name="Vesth T.C."/>
            <person name="Nybo J.L."/>
            <person name="Theobald S."/>
            <person name="Frisvad J.C."/>
            <person name="Larsen T.O."/>
            <person name="Nielsen K.F."/>
            <person name="Hoof J.B."/>
            <person name="Brandl J."/>
            <person name="Salamov A."/>
            <person name="Riley R."/>
            <person name="Gladden J.M."/>
            <person name="Phatale P."/>
            <person name="Nielsen M.T."/>
            <person name="Lyhne E.K."/>
            <person name="Kogle M.E."/>
            <person name="Strasser K."/>
            <person name="McDonnell E."/>
            <person name="Barry K."/>
            <person name="Clum A."/>
            <person name="Chen C."/>
            <person name="Nolan M."/>
            <person name="Sandor L."/>
            <person name="Kuo A."/>
            <person name="Lipzen A."/>
            <person name="Hainaut M."/>
            <person name="Drula E."/>
            <person name="Tsang A."/>
            <person name="Magnuson J.K."/>
            <person name="Henrissat B."/>
            <person name="Wiebenga A."/>
            <person name="Simmons B.A."/>
            <person name="Makela M.R."/>
            <person name="De vries R.P."/>
            <person name="Grigoriev I.V."/>
            <person name="Mortensen U.H."/>
            <person name="Baker S.E."/>
            <person name="Andersen M.R."/>
        </authorList>
    </citation>
    <scope>NUCLEOTIDE SEQUENCE [LARGE SCALE GENOMIC DNA]</scope>
    <source>
        <strain evidence="12 13">ATCC 13496</strain>
    </source>
</reference>
<dbReference type="GO" id="GO:0006364">
    <property type="term" value="P:rRNA processing"/>
    <property type="evidence" value="ECO:0007669"/>
    <property type="project" value="InterPro"/>
</dbReference>
<evidence type="ECO:0000259" key="11">
    <source>
        <dbReference type="SMART" id="SM00849"/>
    </source>
</evidence>
<evidence type="ECO:0000256" key="2">
    <source>
        <dbReference type="ARBA" id="ARBA00001947"/>
    </source>
</evidence>
<comment type="similarity">
    <text evidence="4">Belongs to the metallo-beta-lactamase superfamily. Glyoxalase II family.</text>
</comment>
<dbReference type="CDD" id="cd07723">
    <property type="entry name" value="hydroxyacylglutathione_hydrolase_MBL-fold"/>
    <property type="match status" value="1"/>
</dbReference>
<dbReference type="Proteomes" id="UP000253845">
    <property type="component" value="Unassembled WGS sequence"/>
</dbReference>
<evidence type="ECO:0000256" key="6">
    <source>
        <dbReference type="ARBA" id="ARBA00022723"/>
    </source>
</evidence>
<dbReference type="Pfam" id="PF16123">
    <property type="entry name" value="HAGH_C"/>
    <property type="match status" value="1"/>
</dbReference>
<proteinExistence type="inferred from homology"/>
<dbReference type="InterPro" id="IPR007174">
    <property type="entry name" value="Las1"/>
</dbReference>
<feature type="region of interest" description="Disordered" evidence="10">
    <location>
        <begin position="191"/>
        <end position="210"/>
    </location>
</feature>
<feature type="domain" description="Metallo-beta-lactamase" evidence="11">
    <location>
        <begin position="461"/>
        <end position="624"/>
    </location>
</feature>
<dbReference type="Gene3D" id="3.60.15.10">
    <property type="entry name" value="Ribonuclease Z/Hydroxyacylglutathione hydrolase-like"/>
    <property type="match status" value="1"/>
</dbReference>
<evidence type="ECO:0000256" key="3">
    <source>
        <dbReference type="ARBA" id="ARBA00004963"/>
    </source>
</evidence>
<accession>A0A370CGL7</accession>
<protein>
    <recommendedName>
        <fullName evidence="5">hydroxyacylglutathione hydrolase</fullName>
        <ecNumber evidence="5">3.1.2.6</ecNumber>
    </recommendedName>
    <alternativeName>
        <fullName evidence="9">Glyoxalase II</fullName>
    </alternativeName>
</protein>
<organism evidence="12 13">
    <name type="scientific">Aspergillus niger ATCC 13496</name>
    <dbReference type="NCBI Taxonomy" id="1353008"/>
    <lineage>
        <taxon>Eukaryota</taxon>
        <taxon>Fungi</taxon>
        <taxon>Dikarya</taxon>
        <taxon>Ascomycota</taxon>
        <taxon>Pezizomycotina</taxon>
        <taxon>Eurotiomycetes</taxon>
        <taxon>Eurotiomycetidae</taxon>
        <taxon>Eurotiales</taxon>
        <taxon>Aspergillaceae</taxon>
        <taxon>Aspergillus</taxon>
        <taxon>Aspergillus subgen. Circumdati</taxon>
    </lineage>
</organism>
<dbReference type="Pfam" id="PF04031">
    <property type="entry name" value="Las1"/>
    <property type="match status" value="1"/>
</dbReference>
<comment type="catalytic activity">
    <reaction evidence="1">
        <text>an S-(2-hydroxyacyl)glutathione + H2O = a 2-hydroxy carboxylate + glutathione + H(+)</text>
        <dbReference type="Rhea" id="RHEA:21864"/>
        <dbReference type="ChEBI" id="CHEBI:15377"/>
        <dbReference type="ChEBI" id="CHEBI:15378"/>
        <dbReference type="ChEBI" id="CHEBI:57925"/>
        <dbReference type="ChEBI" id="CHEBI:58896"/>
        <dbReference type="ChEBI" id="CHEBI:71261"/>
        <dbReference type="EC" id="3.1.2.6"/>
    </reaction>
</comment>
<evidence type="ECO:0000256" key="10">
    <source>
        <dbReference type="SAM" id="MobiDB-lite"/>
    </source>
</evidence>
<keyword evidence="7" id="KW-0378">Hydrolase</keyword>
<dbReference type="GO" id="GO:0046872">
    <property type="term" value="F:metal ion binding"/>
    <property type="evidence" value="ECO:0007669"/>
    <property type="project" value="UniProtKB-KW"/>
</dbReference>
<evidence type="ECO:0000256" key="5">
    <source>
        <dbReference type="ARBA" id="ARBA00011917"/>
    </source>
</evidence>
<dbReference type="Pfam" id="PF00753">
    <property type="entry name" value="Lactamase_B"/>
    <property type="match status" value="1"/>
</dbReference>
<dbReference type="InterPro" id="IPR001279">
    <property type="entry name" value="Metallo-B-lactamas"/>
</dbReference>